<organism evidence="1 2">
    <name type="scientific">Kipferlia bialata</name>
    <dbReference type="NCBI Taxonomy" id="797122"/>
    <lineage>
        <taxon>Eukaryota</taxon>
        <taxon>Metamonada</taxon>
        <taxon>Carpediemonas-like organisms</taxon>
        <taxon>Kipferlia</taxon>
    </lineage>
</organism>
<proteinExistence type="predicted"/>
<accession>A0A391NRK0</accession>
<evidence type="ECO:0000313" key="2">
    <source>
        <dbReference type="Proteomes" id="UP000265618"/>
    </source>
</evidence>
<feature type="non-terminal residue" evidence="1">
    <location>
        <position position="1"/>
    </location>
</feature>
<protein>
    <submittedName>
        <fullName evidence="1">Uncharacterized protein</fullName>
    </submittedName>
</protein>
<gene>
    <name evidence="1" type="ORF">KIPB_012912</name>
</gene>
<dbReference type="AlphaFoldDB" id="A0A391NRK0"/>
<evidence type="ECO:0000313" key="1">
    <source>
        <dbReference type="EMBL" id="GCA64031.1"/>
    </source>
</evidence>
<dbReference type="Proteomes" id="UP000265618">
    <property type="component" value="Unassembled WGS sequence"/>
</dbReference>
<sequence>YWRLQIGSCTSPCGASDTKPRTTYGIICM</sequence>
<name>A0A391NRK0_9EUKA</name>
<dbReference type="EMBL" id="BDIP01005897">
    <property type="protein sequence ID" value="GCA64031.1"/>
    <property type="molecule type" value="Genomic_DNA"/>
</dbReference>
<comment type="caution">
    <text evidence="1">The sequence shown here is derived from an EMBL/GenBank/DDBJ whole genome shotgun (WGS) entry which is preliminary data.</text>
</comment>
<keyword evidence="2" id="KW-1185">Reference proteome</keyword>
<reference evidence="1 2" key="1">
    <citation type="journal article" date="2018" name="PLoS ONE">
        <title>The draft genome of Kipferlia bialata reveals reductive genome evolution in fornicate parasites.</title>
        <authorList>
            <person name="Tanifuji G."/>
            <person name="Takabayashi S."/>
            <person name="Kume K."/>
            <person name="Takagi M."/>
            <person name="Nakayama T."/>
            <person name="Kamikawa R."/>
            <person name="Inagaki Y."/>
            <person name="Hashimoto T."/>
        </authorList>
    </citation>
    <scope>NUCLEOTIDE SEQUENCE [LARGE SCALE GENOMIC DNA]</scope>
    <source>
        <strain evidence="1">NY0173</strain>
    </source>
</reference>